<reference evidence="19 20" key="1">
    <citation type="journal article" date="2021" name="Mar. Drugs">
        <title>Genome Reduction and Secondary Metabolism of the Marine Sponge-Associated Cyanobacterium Leptothoe.</title>
        <authorList>
            <person name="Konstantinou D."/>
            <person name="Popin R.V."/>
            <person name="Fewer D.P."/>
            <person name="Sivonen K."/>
            <person name="Gkelis S."/>
        </authorList>
    </citation>
    <scope>NUCLEOTIDE SEQUENCE [LARGE SCALE GENOMIC DNA]</scope>
    <source>
        <strain evidence="19 20">TAU-MAC 1615</strain>
    </source>
</reference>
<keyword evidence="14" id="KW-0449">Lipoprotein</keyword>
<dbReference type="InterPro" id="IPR003715">
    <property type="entry name" value="Poly_export_N"/>
</dbReference>
<dbReference type="Proteomes" id="UP001196661">
    <property type="component" value="Unassembled WGS sequence"/>
</dbReference>
<evidence type="ECO:0000256" key="12">
    <source>
        <dbReference type="ARBA" id="ARBA00023139"/>
    </source>
</evidence>
<feature type="domain" description="Soluble ligand binding" evidence="17">
    <location>
        <begin position="374"/>
        <end position="425"/>
    </location>
</feature>
<keyword evidence="6" id="KW-0812">Transmembrane</keyword>
<evidence type="ECO:0000256" key="4">
    <source>
        <dbReference type="ARBA" id="ARBA00022452"/>
    </source>
</evidence>
<evidence type="ECO:0000256" key="10">
    <source>
        <dbReference type="ARBA" id="ARBA00023114"/>
    </source>
</evidence>
<keyword evidence="12" id="KW-0564">Palmitate</keyword>
<comment type="caution">
    <text evidence="19">The sequence shown here is derived from an EMBL/GenBank/DDBJ whole genome shotgun (WGS) entry which is preliminary data.</text>
</comment>
<comment type="similarity">
    <text evidence="2">Belongs to the BexD/CtrA/VexA family.</text>
</comment>
<proteinExistence type="inferred from homology"/>
<evidence type="ECO:0000256" key="15">
    <source>
        <dbReference type="SAM" id="SignalP"/>
    </source>
</evidence>
<dbReference type="Pfam" id="PF02563">
    <property type="entry name" value="Poly_export"/>
    <property type="match status" value="1"/>
</dbReference>
<protein>
    <submittedName>
        <fullName evidence="19">SLBB domain-containing protein</fullName>
    </submittedName>
</protein>
<evidence type="ECO:0000256" key="13">
    <source>
        <dbReference type="ARBA" id="ARBA00023237"/>
    </source>
</evidence>
<dbReference type="RefSeq" id="WP_215618368.1">
    <property type="nucleotide sequence ID" value="NZ_JADOER010000008.1"/>
</dbReference>
<feature type="chain" id="PRO_5045798387" evidence="15">
    <location>
        <begin position="33"/>
        <end position="487"/>
    </location>
</feature>
<keyword evidence="20" id="KW-1185">Reference proteome</keyword>
<name>A0ABS5Y3Q2_9CYAN</name>
<feature type="signal peptide" evidence="15">
    <location>
        <begin position="1"/>
        <end position="32"/>
    </location>
</feature>
<feature type="domain" description="Polysaccharide export protein N-terminal" evidence="16">
    <location>
        <begin position="52"/>
        <end position="124"/>
    </location>
</feature>
<keyword evidence="5" id="KW-0762">Sugar transport</keyword>
<dbReference type="InterPro" id="IPR019554">
    <property type="entry name" value="Soluble_ligand-bd"/>
</dbReference>
<evidence type="ECO:0000256" key="6">
    <source>
        <dbReference type="ARBA" id="ARBA00022692"/>
    </source>
</evidence>
<evidence type="ECO:0000256" key="3">
    <source>
        <dbReference type="ARBA" id="ARBA00022448"/>
    </source>
</evidence>
<evidence type="ECO:0000313" key="20">
    <source>
        <dbReference type="Proteomes" id="UP001196661"/>
    </source>
</evidence>
<keyword evidence="7 15" id="KW-0732">Signal</keyword>
<keyword evidence="3" id="KW-0813">Transport</keyword>
<keyword evidence="4" id="KW-1134">Transmembrane beta strand</keyword>
<accession>A0ABS5Y3Q2</accession>
<dbReference type="Pfam" id="PF10531">
    <property type="entry name" value="SLBB"/>
    <property type="match status" value="1"/>
</dbReference>
<keyword evidence="9" id="KW-0406">Ion transport</keyword>
<feature type="domain" description="SLBB" evidence="18">
    <location>
        <begin position="131"/>
        <end position="216"/>
    </location>
</feature>
<evidence type="ECO:0000256" key="9">
    <source>
        <dbReference type="ARBA" id="ARBA00023065"/>
    </source>
</evidence>
<evidence type="ECO:0000256" key="8">
    <source>
        <dbReference type="ARBA" id="ARBA00023047"/>
    </source>
</evidence>
<dbReference type="InterPro" id="IPR049712">
    <property type="entry name" value="Poly_export"/>
</dbReference>
<gene>
    <name evidence="19" type="ORF">IXB28_09675</name>
</gene>
<dbReference type="PANTHER" id="PTHR33619">
    <property type="entry name" value="POLYSACCHARIDE EXPORT PROTEIN GFCE-RELATED"/>
    <property type="match status" value="1"/>
</dbReference>
<evidence type="ECO:0000256" key="1">
    <source>
        <dbReference type="ARBA" id="ARBA00004571"/>
    </source>
</evidence>
<evidence type="ECO:0000256" key="2">
    <source>
        <dbReference type="ARBA" id="ARBA00009450"/>
    </source>
</evidence>
<dbReference type="Gene3D" id="3.10.560.10">
    <property type="entry name" value="Outer membrane lipoprotein wza domain like"/>
    <property type="match status" value="3"/>
</dbReference>
<evidence type="ECO:0000256" key="14">
    <source>
        <dbReference type="ARBA" id="ARBA00023288"/>
    </source>
</evidence>
<evidence type="ECO:0000259" key="18">
    <source>
        <dbReference type="Pfam" id="PF22461"/>
    </source>
</evidence>
<evidence type="ECO:0000256" key="7">
    <source>
        <dbReference type="ARBA" id="ARBA00022729"/>
    </source>
</evidence>
<evidence type="ECO:0000259" key="16">
    <source>
        <dbReference type="Pfam" id="PF02563"/>
    </source>
</evidence>
<keyword evidence="10" id="KW-0626">Porin</keyword>
<organism evidence="19 20">
    <name type="scientific">Leptothoe kymatousa TAU-MAC 1615</name>
    <dbReference type="NCBI Taxonomy" id="2364775"/>
    <lineage>
        <taxon>Bacteria</taxon>
        <taxon>Bacillati</taxon>
        <taxon>Cyanobacteriota</taxon>
        <taxon>Cyanophyceae</taxon>
        <taxon>Nodosilineales</taxon>
        <taxon>Cymatolegaceae</taxon>
        <taxon>Leptothoe</taxon>
        <taxon>Leptothoe kymatousa</taxon>
    </lineage>
</organism>
<dbReference type="PANTHER" id="PTHR33619:SF3">
    <property type="entry name" value="POLYSACCHARIDE EXPORT PROTEIN GFCE-RELATED"/>
    <property type="match status" value="1"/>
</dbReference>
<dbReference type="EMBL" id="JADOER010000008">
    <property type="protein sequence ID" value="MBT9312474.1"/>
    <property type="molecule type" value="Genomic_DNA"/>
</dbReference>
<evidence type="ECO:0000313" key="19">
    <source>
        <dbReference type="EMBL" id="MBT9312474.1"/>
    </source>
</evidence>
<comment type="subcellular location">
    <subcellularLocation>
        <location evidence="1">Cell outer membrane</location>
        <topology evidence="1">Multi-pass membrane protein</topology>
    </subcellularLocation>
</comment>
<evidence type="ECO:0000256" key="5">
    <source>
        <dbReference type="ARBA" id="ARBA00022597"/>
    </source>
</evidence>
<sequence>MNSFIFPASRSGPPLGLPIALAILAAAAEASALPALPAPPPPAISSAQASLNDVYLLGPGDQLSIDVFNVPEYSGEQQVLANGTINLPAVGQLSVVGLTLPQAEKAIGELYRAKVRYPRITLSVLTPRPLRIAISGEIYRPGVYTLSVDELGQFPTLVNAIQLAGGITQVADTRQVRVQRKGINGQLREVVSDLSALIGEGDLVQDISLRDGDSIAIVQADAIDLKESSQIAVSNLATDAEEAISVFVVGEVFRPGTYNYASRPTSSQSVTVGDTSSNTVQQPGRLTVTRALRLAGGIKPLADLRQVEVKRTTRAGDSRTIQLDLWQLVTAGEGSQDMVLQAGDTIVVPTADEATPEQVGLLTATNLSPDTIAVNVVGEVERPGAVAVAANTTLNQAVLAAGGLNRRAQQQVELIRLNPNGTVTQRTIDVDLSQGLNPDGNPIMQHNDIVVVDPSTTARLSDGLNTLLGPFLEILPVNFNGWNGLDL</sequence>
<dbReference type="Pfam" id="PF22461">
    <property type="entry name" value="SLBB_2"/>
    <property type="match status" value="1"/>
</dbReference>
<keyword evidence="8" id="KW-0625">Polysaccharide transport</keyword>
<evidence type="ECO:0000259" key="17">
    <source>
        <dbReference type="Pfam" id="PF10531"/>
    </source>
</evidence>
<dbReference type="InterPro" id="IPR054765">
    <property type="entry name" value="SLBB_dom"/>
</dbReference>
<evidence type="ECO:0000256" key="11">
    <source>
        <dbReference type="ARBA" id="ARBA00023136"/>
    </source>
</evidence>
<dbReference type="Gene3D" id="3.30.1950.10">
    <property type="entry name" value="wza like domain"/>
    <property type="match status" value="1"/>
</dbReference>
<keyword evidence="13" id="KW-0998">Cell outer membrane</keyword>
<keyword evidence="11" id="KW-0472">Membrane</keyword>